<evidence type="ECO:0000313" key="1">
    <source>
        <dbReference type="EMBL" id="OGZ34555.1"/>
    </source>
</evidence>
<gene>
    <name evidence="1" type="ORF">A2Y98_01020</name>
</gene>
<evidence type="ECO:0000313" key="2">
    <source>
        <dbReference type="Proteomes" id="UP000179099"/>
    </source>
</evidence>
<evidence type="ECO:0008006" key="3">
    <source>
        <dbReference type="Google" id="ProtNLM"/>
    </source>
</evidence>
<accession>A0A1G2F8Z6</accession>
<comment type="caution">
    <text evidence="1">The sequence shown here is derived from an EMBL/GenBank/DDBJ whole genome shotgun (WGS) entry which is preliminary data.</text>
</comment>
<dbReference type="EMBL" id="MHMW01000007">
    <property type="protein sequence ID" value="OGZ34555.1"/>
    <property type="molecule type" value="Genomic_DNA"/>
</dbReference>
<sequence length="146" mass="16617">MKKWGFLGICLLILATILFGRPDTSNRQPIENLDQALEKETKICREFKENNVLIKRYIFAMLVLTKIDEKKCLELAQLIICVQKAEKLIDQSSEQLQGGILHEMLPEKLIKIKNDLKKANALHKEVLNGLAAFLSPPPKPLLLIET</sequence>
<proteinExistence type="predicted"/>
<reference evidence="1 2" key="1">
    <citation type="journal article" date="2016" name="Nat. Commun.">
        <title>Thousands of microbial genomes shed light on interconnected biogeochemical processes in an aquifer system.</title>
        <authorList>
            <person name="Anantharaman K."/>
            <person name="Brown C.T."/>
            <person name="Hug L.A."/>
            <person name="Sharon I."/>
            <person name="Castelle C.J."/>
            <person name="Probst A.J."/>
            <person name="Thomas B.C."/>
            <person name="Singh A."/>
            <person name="Wilkins M.J."/>
            <person name="Karaoz U."/>
            <person name="Brodie E.L."/>
            <person name="Williams K.H."/>
            <person name="Hubbard S.S."/>
            <person name="Banfield J.F."/>
        </authorList>
    </citation>
    <scope>NUCLEOTIDE SEQUENCE [LARGE SCALE GENOMIC DNA]</scope>
</reference>
<dbReference type="Proteomes" id="UP000179099">
    <property type="component" value="Unassembled WGS sequence"/>
</dbReference>
<dbReference type="STRING" id="1801992.A2Y98_01020"/>
<name>A0A1G2F8Z6_9BACT</name>
<protein>
    <recommendedName>
        <fullName evidence="3">DUF5667 domain-containing protein</fullName>
    </recommendedName>
</protein>
<organism evidence="1 2">
    <name type="scientific">Candidatus Portnoybacteria bacterium RBG_19FT_COMBO_36_7</name>
    <dbReference type="NCBI Taxonomy" id="1801992"/>
    <lineage>
        <taxon>Bacteria</taxon>
        <taxon>Candidatus Portnoyibacteriota</taxon>
    </lineage>
</organism>
<dbReference type="AlphaFoldDB" id="A0A1G2F8Z6"/>